<evidence type="ECO:0000256" key="1">
    <source>
        <dbReference type="ARBA" id="ARBA00022603"/>
    </source>
</evidence>
<dbReference type="Proteomes" id="UP000184447">
    <property type="component" value="Unassembled WGS sequence"/>
</dbReference>
<evidence type="ECO:0000256" key="2">
    <source>
        <dbReference type="ARBA" id="ARBA00022679"/>
    </source>
</evidence>
<evidence type="ECO:0000259" key="4">
    <source>
        <dbReference type="Pfam" id="PF01555"/>
    </source>
</evidence>
<dbReference type="GO" id="GO:0008170">
    <property type="term" value="F:N-methyltransferase activity"/>
    <property type="evidence" value="ECO:0007669"/>
    <property type="project" value="InterPro"/>
</dbReference>
<reference evidence="5 6" key="1">
    <citation type="submission" date="2016-11" db="EMBL/GenBank/DDBJ databases">
        <authorList>
            <person name="Jaros S."/>
            <person name="Januszkiewicz K."/>
            <person name="Wedrychowicz H."/>
        </authorList>
    </citation>
    <scope>NUCLEOTIDE SEQUENCE [LARGE SCALE GENOMIC DNA]</scope>
    <source>
        <strain evidence="5 6">DSM 8605</strain>
    </source>
</reference>
<accession>A0A1M5VI14</accession>
<dbReference type="GO" id="GO:0032259">
    <property type="term" value="P:methylation"/>
    <property type="evidence" value="ECO:0007669"/>
    <property type="project" value="UniProtKB-KW"/>
</dbReference>
<protein>
    <submittedName>
        <fullName evidence="5">DNA methylase</fullName>
    </submittedName>
</protein>
<keyword evidence="3" id="KW-0680">Restriction system</keyword>
<organism evidence="5 6">
    <name type="scientific">Clostridium grantii DSM 8605</name>
    <dbReference type="NCBI Taxonomy" id="1121316"/>
    <lineage>
        <taxon>Bacteria</taxon>
        <taxon>Bacillati</taxon>
        <taxon>Bacillota</taxon>
        <taxon>Clostridia</taxon>
        <taxon>Eubacteriales</taxon>
        <taxon>Clostridiaceae</taxon>
        <taxon>Clostridium</taxon>
    </lineage>
</organism>
<evidence type="ECO:0000313" key="6">
    <source>
        <dbReference type="Proteomes" id="UP000184447"/>
    </source>
</evidence>
<dbReference type="Pfam" id="PF01555">
    <property type="entry name" value="N6_N4_Mtase"/>
    <property type="match status" value="1"/>
</dbReference>
<dbReference type="Gene3D" id="3.40.50.150">
    <property type="entry name" value="Vaccinia Virus protein VP39"/>
    <property type="match status" value="1"/>
</dbReference>
<dbReference type="EMBL" id="FQXM01000011">
    <property type="protein sequence ID" value="SHH74543.1"/>
    <property type="molecule type" value="Genomic_DNA"/>
</dbReference>
<keyword evidence="1 5" id="KW-0489">Methyltransferase</keyword>
<dbReference type="InterPro" id="IPR002941">
    <property type="entry name" value="DNA_methylase_N4/N6"/>
</dbReference>
<keyword evidence="2" id="KW-0808">Transferase</keyword>
<dbReference type="AlphaFoldDB" id="A0A1M5VI14"/>
<evidence type="ECO:0000313" key="5">
    <source>
        <dbReference type="EMBL" id="SHH74543.1"/>
    </source>
</evidence>
<dbReference type="SUPFAM" id="SSF53335">
    <property type="entry name" value="S-adenosyl-L-methionine-dependent methyltransferases"/>
    <property type="match status" value="1"/>
</dbReference>
<gene>
    <name evidence="5" type="ORF">SAMN02745207_02304</name>
</gene>
<evidence type="ECO:0000256" key="3">
    <source>
        <dbReference type="ARBA" id="ARBA00022747"/>
    </source>
</evidence>
<dbReference type="GO" id="GO:0009307">
    <property type="term" value="P:DNA restriction-modification system"/>
    <property type="evidence" value="ECO:0007669"/>
    <property type="project" value="UniProtKB-KW"/>
</dbReference>
<name>A0A1M5VI14_9CLOT</name>
<dbReference type="STRING" id="1121316.SAMN02745207_02304"/>
<dbReference type="GO" id="GO:0003677">
    <property type="term" value="F:DNA binding"/>
    <property type="evidence" value="ECO:0007669"/>
    <property type="project" value="InterPro"/>
</dbReference>
<feature type="domain" description="DNA methylase N-4/N-6" evidence="4">
    <location>
        <begin position="49"/>
        <end position="171"/>
    </location>
</feature>
<keyword evidence="6" id="KW-1185">Reference proteome</keyword>
<sequence>MNRNAIGYDINSNAIRIANTRVSGVEGEGKIAIKEGNAENLIDIKNNTIDLICTHPPYASIIKYSEDLKNDLSLLELNDFYKAMNNVASESYRVLKPNKYCAVLMGDTRRNGYIVPLGFSVMNIFLKSGFKIKEIIIKQQHNCSSTKYWQELSIKRNFYLIAHEYLFVFKKV</sequence>
<proteinExistence type="predicted"/>
<dbReference type="InterPro" id="IPR029063">
    <property type="entry name" value="SAM-dependent_MTases_sf"/>
</dbReference>